<sequence length="160" mass="17168">MDDPGYLGLRIGDLLGRAVVVVGVDAESGRLPFHPALRVLISAFGFRTLTYPLRADEELVGAVAYPGDSDGRVNFVDGRQCSPFSSRGAVKNVKSRPYPVSRGLPAGMQPEVGECPPFPNAEGTPQIWISRLAMSRHLSTIGLVAAKTQANIFDFTSQPL</sequence>
<proteinExistence type="predicted"/>
<gene>
    <name evidence="1" type="ORF">Ssi02_53820</name>
</gene>
<reference evidence="1" key="1">
    <citation type="submission" date="2021-01" db="EMBL/GenBank/DDBJ databases">
        <title>Whole genome shotgun sequence of Sinosporangium siamense NBRC 109515.</title>
        <authorList>
            <person name="Komaki H."/>
            <person name="Tamura T."/>
        </authorList>
    </citation>
    <scope>NUCLEOTIDE SEQUENCE</scope>
    <source>
        <strain evidence="1">NBRC 109515</strain>
    </source>
</reference>
<organism evidence="1 2">
    <name type="scientific">Sinosporangium siamense</name>
    <dbReference type="NCBI Taxonomy" id="1367973"/>
    <lineage>
        <taxon>Bacteria</taxon>
        <taxon>Bacillati</taxon>
        <taxon>Actinomycetota</taxon>
        <taxon>Actinomycetes</taxon>
        <taxon>Streptosporangiales</taxon>
        <taxon>Streptosporangiaceae</taxon>
        <taxon>Sinosporangium</taxon>
    </lineage>
</organism>
<dbReference type="EMBL" id="BOOW01000034">
    <property type="protein sequence ID" value="GII95151.1"/>
    <property type="molecule type" value="Genomic_DNA"/>
</dbReference>
<evidence type="ECO:0000313" key="1">
    <source>
        <dbReference type="EMBL" id="GII95151.1"/>
    </source>
</evidence>
<dbReference type="Proteomes" id="UP000606172">
    <property type="component" value="Unassembled WGS sequence"/>
</dbReference>
<dbReference type="AlphaFoldDB" id="A0A919RJU0"/>
<accession>A0A919RJU0</accession>
<evidence type="ECO:0000313" key="2">
    <source>
        <dbReference type="Proteomes" id="UP000606172"/>
    </source>
</evidence>
<comment type="caution">
    <text evidence="1">The sequence shown here is derived from an EMBL/GenBank/DDBJ whole genome shotgun (WGS) entry which is preliminary data.</text>
</comment>
<protein>
    <submittedName>
        <fullName evidence="1">Uncharacterized protein</fullName>
    </submittedName>
</protein>
<name>A0A919RJU0_9ACTN</name>
<keyword evidence="2" id="KW-1185">Reference proteome</keyword>